<evidence type="ECO:0000313" key="2">
    <source>
        <dbReference type="EMBL" id="KAF0929076.1"/>
    </source>
</evidence>
<proteinExistence type="predicted"/>
<comment type="caution">
    <text evidence="2">The sequence shown here is derived from an EMBL/GenBank/DDBJ whole genome shotgun (WGS) entry which is preliminary data.</text>
</comment>
<reference evidence="2 3" key="1">
    <citation type="submission" date="2019-11" db="EMBL/GenBank/DDBJ databases">
        <title>Whole genome sequence of Oryza granulata.</title>
        <authorList>
            <person name="Li W."/>
        </authorList>
    </citation>
    <scope>NUCLEOTIDE SEQUENCE [LARGE SCALE GENOMIC DNA]</scope>
    <source>
        <strain evidence="3">cv. Menghai</strain>
        <tissue evidence="2">Leaf</tissue>
    </source>
</reference>
<accession>A0A6G1EWR6</accession>
<dbReference type="AlphaFoldDB" id="A0A6G1EWR6"/>
<feature type="compositionally biased region" description="Basic and acidic residues" evidence="1">
    <location>
        <begin position="29"/>
        <end position="46"/>
    </location>
</feature>
<gene>
    <name evidence="2" type="ORF">E2562_015191</name>
</gene>
<name>A0A6G1EWR6_9ORYZ</name>
<protein>
    <submittedName>
        <fullName evidence="2">Uncharacterized protein</fullName>
    </submittedName>
</protein>
<evidence type="ECO:0000313" key="3">
    <source>
        <dbReference type="Proteomes" id="UP000479710"/>
    </source>
</evidence>
<keyword evidence="3" id="KW-1185">Reference proteome</keyword>
<dbReference type="EMBL" id="SPHZ02000002">
    <property type="protein sequence ID" value="KAF0929076.1"/>
    <property type="molecule type" value="Genomic_DNA"/>
</dbReference>
<feature type="region of interest" description="Disordered" evidence="1">
    <location>
        <begin position="29"/>
        <end position="49"/>
    </location>
</feature>
<evidence type="ECO:0000256" key="1">
    <source>
        <dbReference type="SAM" id="MobiDB-lite"/>
    </source>
</evidence>
<sequence length="73" mass="8025">MAFDSVVSIPHAGRLSNPVVHDHSIAHGAAQEDCRPHSRPRPDRFSALDLHPSSTTTLKVCHSIGLRSIYTNR</sequence>
<dbReference type="Proteomes" id="UP000479710">
    <property type="component" value="Unassembled WGS sequence"/>
</dbReference>
<organism evidence="2 3">
    <name type="scientific">Oryza meyeriana var. granulata</name>
    <dbReference type="NCBI Taxonomy" id="110450"/>
    <lineage>
        <taxon>Eukaryota</taxon>
        <taxon>Viridiplantae</taxon>
        <taxon>Streptophyta</taxon>
        <taxon>Embryophyta</taxon>
        <taxon>Tracheophyta</taxon>
        <taxon>Spermatophyta</taxon>
        <taxon>Magnoliopsida</taxon>
        <taxon>Liliopsida</taxon>
        <taxon>Poales</taxon>
        <taxon>Poaceae</taxon>
        <taxon>BOP clade</taxon>
        <taxon>Oryzoideae</taxon>
        <taxon>Oryzeae</taxon>
        <taxon>Oryzinae</taxon>
        <taxon>Oryza</taxon>
        <taxon>Oryza meyeriana</taxon>
    </lineage>
</organism>